<keyword evidence="6 11" id="KW-0808">Transferase</keyword>
<dbReference type="GO" id="GO:0006777">
    <property type="term" value="P:Mo-molybdopterin cofactor biosynthetic process"/>
    <property type="evidence" value="ECO:0007669"/>
    <property type="project" value="UniProtKB-UniRule"/>
</dbReference>
<comment type="function">
    <text evidence="2 11">Catalyzes the insertion of molybdate into adenylated molybdopterin with the concomitant release of AMP.</text>
</comment>
<dbReference type="GO" id="GO:0046872">
    <property type="term" value="F:metal ion binding"/>
    <property type="evidence" value="ECO:0007669"/>
    <property type="project" value="UniProtKB-UniRule"/>
</dbReference>
<evidence type="ECO:0000313" key="14">
    <source>
        <dbReference type="Proteomes" id="UP000235653"/>
    </source>
</evidence>
<dbReference type="RefSeq" id="WP_102331339.1">
    <property type="nucleotide sequence ID" value="NZ_CP058566.2"/>
</dbReference>
<dbReference type="Gene3D" id="2.40.340.10">
    <property type="entry name" value="MoeA, C-terminal, domain IV"/>
    <property type="match status" value="1"/>
</dbReference>
<dbReference type="SUPFAM" id="SSF63867">
    <property type="entry name" value="MoeA C-terminal domain-like"/>
    <property type="match status" value="1"/>
</dbReference>
<evidence type="ECO:0000256" key="9">
    <source>
        <dbReference type="ARBA" id="ARBA00023150"/>
    </source>
</evidence>
<name>A0A2P5P9W8_9CHLR</name>
<evidence type="ECO:0000256" key="7">
    <source>
        <dbReference type="ARBA" id="ARBA00022723"/>
    </source>
</evidence>
<evidence type="ECO:0000256" key="10">
    <source>
        <dbReference type="ARBA" id="ARBA00047317"/>
    </source>
</evidence>
<dbReference type="SUPFAM" id="SSF53218">
    <property type="entry name" value="Molybdenum cofactor biosynthesis proteins"/>
    <property type="match status" value="1"/>
</dbReference>
<evidence type="ECO:0000256" key="11">
    <source>
        <dbReference type="RuleBase" id="RU365090"/>
    </source>
</evidence>
<dbReference type="FunFam" id="3.40.980.10:FF:000004">
    <property type="entry name" value="Molybdopterin molybdenumtransferase"/>
    <property type="match status" value="1"/>
</dbReference>
<dbReference type="EMBL" id="JQAN02000001">
    <property type="protein sequence ID" value="PPD59106.1"/>
    <property type="molecule type" value="Genomic_DNA"/>
</dbReference>
<dbReference type="Pfam" id="PF03454">
    <property type="entry name" value="MoeA_C"/>
    <property type="match status" value="1"/>
</dbReference>
<dbReference type="InterPro" id="IPR036688">
    <property type="entry name" value="MoeA_C_domain_IV_sf"/>
</dbReference>
<evidence type="ECO:0000313" key="13">
    <source>
        <dbReference type="EMBL" id="PPD59106.1"/>
    </source>
</evidence>
<evidence type="ECO:0000256" key="6">
    <source>
        <dbReference type="ARBA" id="ARBA00022679"/>
    </source>
</evidence>
<keyword evidence="9 11" id="KW-0501">Molybdenum cofactor biosynthesis</keyword>
<comment type="pathway">
    <text evidence="3 11">Cofactor biosynthesis; molybdopterin biosynthesis.</text>
</comment>
<dbReference type="InterPro" id="IPR001453">
    <property type="entry name" value="MoaB/Mog_dom"/>
</dbReference>
<dbReference type="InterPro" id="IPR008284">
    <property type="entry name" value="MoCF_biosynth_CS"/>
</dbReference>
<evidence type="ECO:0000256" key="3">
    <source>
        <dbReference type="ARBA" id="ARBA00005046"/>
    </source>
</evidence>
<dbReference type="Gene3D" id="2.170.190.11">
    <property type="entry name" value="Molybdopterin biosynthesis moea protein, domain 3"/>
    <property type="match status" value="1"/>
</dbReference>
<dbReference type="SMART" id="SM00852">
    <property type="entry name" value="MoCF_biosynth"/>
    <property type="match status" value="1"/>
</dbReference>
<dbReference type="NCBIfam" id="NF045515">
    <property type="entry name" value="Glp_gephyrin"/>
    <property type="match status" value="1"/>
</dbReference>
<dbReference type="CDD" id="cd00887">
    <property type="entry name" value="MoeA"/>
    <property type="match status" value="1"/>
</dbReference>
<dbReference type="PANTHER" id="PTHR10192">
    <property type="entry name" value="MOLYBDOPTERIN BIOSYNTHESIS PROTEIN"/>
    <property type="match status" value="1"/>
</dbReference>
<dbReference type="SUPFAM" id="SSF63882">
    <property type="entry name" value="MoeA N-terminal region -like"/>
    <property type="match status" value="1"/>
</dbReference>
<dbReference type="UniPathway" id="UPA00344"/>
<dbReference type="InterPro" id="IPR005111">
    <property type="entry name" value="MoeA_C_domain_IV"/>
</dbReference>
<dbReference type="Proteomes" id="UP000235653">
    <property type="component" value="Unassembled WGS sequence"/>
</dbReference>
<sequence length="401" mass="42260">MKPFGRLLDFDQARQMALDLVKPIQQTETVSLDASIGRVLGRDVISRVSVPPFDRAAMDGYAVIASDTFGSSRGQPRKLAVTGAVFAGDLPDMRVGAGNAVQIATGARLPAGADAVVMVEETSPDGGIVNILKAVYPGANIARTGEDIKKGSMLLTAGTRLNPGKVGMLASQGMTEIEVFRKPRISVLPTGEEIAVTGSPLQPGQIWDINSHTVSAVVSLSGGEVTDLPIARDQPEALRSAIIEALDSDIVIISGGSSVGERDLMSRTLADLGEVLFHGIQIKPGKPTLLAKVNDKPVLGLPGYPTSCLINAYLLAAPMVKKMAQREFEHVTTVDLPLAEAVPGSVGRRQFLPVQIRSQKAKPLFKESGAITATALADGYIDIAANVDILPEGEVVRVTLF</sequence>
<dbReference type="EC" id="2.10.1.1" evidence="11"/>
<evidence type="ECO:0000259" key="12">
    <source>
        <dbReference type="SMART" id="SM00852"/>
    </source>
</evidence>
<dbReference type="InterPro" id="IPR036425">
    <property type="entry name" value="MoaB/Mog-like_dom_sf"/>
</dbReference>
<comment type="similarity">
    <text evidence="4 11">Belongs to the MoeA family.</text>
</comment>
<dbReference type="FunFam" id="2.170.190.11:FF:000001">
    <property type="entry name" value="Molybdopterin molybdenumtransferase"/>
    <property type="match status" value="1"/>
</dbReference>
<evidence type="ECO:0000256" key="5">
    <source>
        <dbReference type="ARBA" id="ARBA00022505"/>
    </source>
</evidence>
<feature type="domain" description="MoaB/Mog" evidence="12">
    <location>
        <begin position="186"/>
        <end position="322"/>
    </location>
</feature>
<comment type="cofactor">
    <cofactor evidence="1 11">
        <name>Mg(2+)</name>
        <dbReference type="ChEBI" id="CHEBI:18420"/>
    </cofactor>
</comment>
<evidence type="ECO:0000256" key="8">
    <source>
        <dbReference type="ARBA" id="ARBA00022842"/>
    </source>
</evidence>
<gene>
    <name evidence="13" type="ORF">JP09_000025</name>
</gene>
<dbReference type="InterPro" id="IPR038987">
    <property type="entry name" value="MoeA-like"/>
</dbReference>
<dbReference type="Pfam" id="PF03453">
    <property type="entry name" value="MoeA_N"/>
    <property type="match status" value="1"/>
</dbReference>
<dbReference type="Pfam" id="PF00994">
    <property type="entry name" value="MoCF_biosynth"/>
    <property type="match status" value="1"/>
</dbReference>
<evidence type="ECO:0000256" key="2">
    <source>
        <dbReference type="ARBA" id="ARBA00002901"/>
    </source>
</evidence>
<dbReference type="GO" id="GO:0061599">
    <property type="term" value="F:molybdopterin molybdotransferase activity"/>
    <property type="evidence" value="ECO:0007669"/>
    <property type="project" value="UniProtKB-UniRule"/>
</dbReference>
<comment type="catalytic activity">
    <reaction evidence="10">
        <text>adenylyl-molybdopterin + molybdate = Mo-molybdopterin + AMP + H(+)</text>
        <dbReference type="Rhea" id="RHEA:35047"/>
        <dbReference type="ChEBI" id="CHEBI:15378"/>
        <dbReference type="ChEBI" id="CHEBI:36264"/>
        <dbReference type="ChEBI" id="CHEBI:62727"/>
        <dbReference type="ChEBI" id="CHEBI:71302"/>
        <dbReference type="ChEBI" id="CHEBI:456215"/>
        <dbReference type="EC" id="2.10.1.1"/>
    </reaction>
</comment>
<reference evidence="13 14" key="1">
    <citation type="journal article" date="2017" name="ISME J.">
        <title>Grape pomace compost harbors organohalide-respiring Dehalogenimonas species with novel reductive dehalogenase genes.</title>
        <authorList>
            <person name="Yang Y."/>
            <person name="Higgins S.A."/>
            <person name="Yan J."/>
            <person name="Simsir B."/>
            <person name="Chourey K."/>
            <person name="Iyer R."/>
            <person name="Hettich R.L."/>
            <person name="Baldwin B."/>
            <person name="Ogles D.M."/>
            <person name="Loffler F.E."/>
        </authorList>
    </citation>
    <scope>NUCLEOTIDE SEQUENCE [LARGE SCALE GENOMIC DNA]</scope>
    <source>
        <strain evidence="13 14">GP</strain>
    </source>
</reference>
<evidence type="ECO:0000256" key="4">
    <source>
        <dbReference type="ARBA" id="ARBA00010763"/>
    </source>
</evidence>
<dbReference type="InterPro" id="IPR036135">
    <property type="entry name" value="MoeA_linker/N_sf"/>
</dbReference>
<evidence type="ECO:0000256" key="1">
    <source>
        <dbReference type="ARBA" id="ARBA00001946"/>
    </source>
</evidence>
<keyword evidence="8 11" id="KW-0460">Magnesium</keyword>
<accession>A0A2P5P9W8</accession>
<comment type="caution">
    <text evidence="13">The sequence shown here is derived from an EMBL/GenBank/DDBJ whole genome shotgun (WGS) entry which is preliminary data.</text>
</comment>
<keyword evidence="7 11" id="KW-0479">Metal-binding</keyword>
<dbReference type="PANTHER" id="PTHR10192:SF5">
    <property type="entry name" value="GEPHYRIN"/>
    <property type="match status" value="1"/>
</dbReference>
<dbReference type="OrthoDB" id="9804758at2"/>
<dbReference type="AlphaFoldDB" id="A0A2P5P9W8"/>
<keyword evidence="5 11" id="KW-0500">Molybdenum</keyword>
<dbReference type="Gene3D" id="3.90.105.10">
    <property type="entry name" value="Molybdopterin biosynthesis moea protein, domain 2"/>
    <property type="match status" value="1"/>
</dbReference>
<dbReference type="NCBIfam" id="TIGR00177">
    <property type="entry name" value="molyb_syn"/>
    <property type="match status" value="1"/>
</dbReference>
<dbReference type="Gene3D" id="3.40.980.10">
    <property type="entry name" value="MoaB/Mog-like domain"/>
    <property type="match status" value="1"/>
</dbReference>
<keyword evidence="14" id="KW-1185">Reference proteome</keyword>
<dbReference type="PROSITE" id="PS01079">
    <property type="entry name" value="MOCF_BIOSYNTHESIS_2"/>
    <property type="match status" value="1"/>
</dbReference>
<organism evidence="13 14">
    <name type="scientific">Dehalogenimonas etheniformans</name>
    <dbReference type="NCBI Taxonomy" id="1536648"/>
    <lineage>
        <taxon>Bacteria</taxon>
        <taxon>Bacillati</taxon>
        <taxon>Chloroflexota</taxon>
        <taxon>Dehalococcoidia</taxon>
        <taxon>Dehalococcoidales</taxon>
        <taxon>Dehalococcoidaceae</taxon>
        <taxon>Dehalogenimonas</taxon>
    </lineage>
</organism>
<dbReference type="InterPro" id="IPR005110">
    <property type="entry name" value="MoeA_linker/N"/>
</dbReference>
<dbReference type="GO" id="GO:0005737">
    <property type="term" value="C:cytoplasm"/>
    <property type="evidence" value="ECO:0007669"/>
    <property type="project" value="TreeGrafter"/>
</dbReference>
<protein>
    <recommendedName>
        <fullName evidence="11">Molybdopterin molybdenumtransferase</fullName>
        <ecNumber evidence="11">2.10.1.1</ecNumber>
    </recommendedName>
</protein>
<proteinExistence type="inferred from homology"/>